<gene>
    <name evidence="1" type="ORF">ATJ93_4746</name>
</gene>
<name>A0A3R7EBK2_9EURY</name>
<organism evidence="1 2">
    <name type="scientific">Halopiger aswanensis</name>
    <dbReference type="NCBI Taxonomy" id="148449"/>
    <lineage>
        <taxon>Archaea</taxon>
        <taxon>Methanobacteriati</taxon>
        <taxon>Methanobacteriota</taxon>
        <taxon>Stenosarchaea group</taxon>
        <taxon>Halobacteria</taxon>
        <taxon>Halobacteriales</taxon>
        <taxon>Natrialbaceae</taxon>
        <taxon>Halopiger</taxon>
    </lineage>
</organism>
<sequence>MADETHELDRRKETLERLEQLARERWGDEWAIRATHFADGTTQAYVFRSHGIVDDDRNRKTLEQERLYTDGGVVHYRRVHVQQENVVAVLEESESIDN</sequence>
<dbReference type="OrthoDB" id="190042at2157"/>
<protein>
    <submittedName>
        <fullName evidence="1">Uncharacterized protein</fullName>
    </submittedName>
</protein>
<evidence type="ECO:0000313" key="1">
    <source>
        <dbReference type="EMBL" id="RKD85241.1"/>
    </source>
</evidence>
<dbReference type="Proteomes" id="UP000283805">
    <property type="component" value="Unassembled WGS sequence"/>
</dbReference>
<keyword evidence="2" id="KW-1185">Reference proteome</keyword>
<reference evidence="1 2" key="1">
    <citation type="submission" date="2018-09" db="EMBL/GenBank/DDBJ databases">
        <title>Genomic Encyclopedia of Archaeal and Bacterial Type Strains, Phase II (KMG-II): from individual species to whole genera.</title>
        <authorList>
            <person name="Goeker M."/>
        </authorList>
    </citation>
    <scope>NUCLEOTIDE SEQUENCE [LARGE SCALE GENOMIC DNA]</scope>
    <source>
        <strain evidence="1 2">DSM 13151</strain>
    </source>
</reference>
<comment type="caution">
    <text evidence="1">The sequence shown here is derived from an EMBL/GenBank/DDBJ whole genome shotgun (WGS) entry which is preliminary data.</text>
</comment>
<dbReference type="AlphaFoldDB" id="A0A3R7EBK2"/>
<proteinExistence type="predicted"/>
<accession>A0A3R7EBK2</accession>
<dbReference type="EMBL" id="RAPO01000012">
    <property type="protein sequence ID" value="RKD85241.1"/>
    <property type="molecule type" value="Genomic_DNA"/>
</dbReference>
<evidence type="ECO:0000313" key="2">
    <source>
        <dbReference type="Proteomes" id="UP000283805"/>
    </source>
</evidence>
<dbReference type="RefSeq" id="WP_120246994.1">
    <property type="nucleotide sequence ID" value="NZ_RAPO01000012.1"/>
</dbReference>